<keyword evidence="3" id="KW-1185">Reference proteome</keyword>
<proteinExistence type="predicted"/>
<feature type="compositionally biased region" description="Acidic residues" evidence="1">
    <location>
        <begin position="336"/>
        <end position="345"/>
    </location>
</feature>
<dbReference type="EMBL" id="OU015566">
    <property type="protein sequence ID" value="CAG5108200.1"/>
    <property type="molecule type" value="Genomic_DNA"/>
</dbReference>
<organism evidence="2 3">
    <name type="scientific">Oikopleura dioica</name>
    <name type="common">Tunicate</name>
    <dbReference type="NCBI Taxonomy" id="34765"/>
    <lineage>
        <taxon>Eukaryota</taxon>
        <taxon>Metazoa</taxon>
        <taxon>Chordata</taxon>
        <taxon>Tunicata</taxon>
        <taxon>Appendicularia</taxon>
        <taxon>Copelata</taxon>
        <taxon>Oikopleuridae</taxon>
        <taxon>Oikopleura</taxon>
    </lineage>
</organism>
<reference evidence="2 3" key="1">
    <citation type="submission" date="2021-04" db="EMBL/GenBank/DDBJ databases">
        <authorList>
            <person name="Bliznina A."/>
        </authorList>
    </citation>
    <scope>NUCLEOTIDE SEQUENCE [LARGE SCALE GENOMIC DNA]</scope>
</reference>
<evidence type="ECO:0000313" key="2">
    <source>
        <dbReference type="EMBL" id="CAG5108200.1"/>
    </source>
</evidence>
<evidence type="ECO:0000313" key="3">
    <source>
        <dbReference type="Proteomes" id="UP001158576"/>
    </source>
</evidence>
<evidence type="ECO:0000256" key="1">
    <source>
        <dbReference type="SAM" id="MobiDB-lite"/>
    </source>
</evidence>
<name>A0ABN7T0F6_OIKDI</name>
<gene>
    <name evidence="2" type="ORF">OKIOD_LOCUS12446</name>
</gene>
<feature type="region of interest" description="Disordered" evidence="1">
    <location>
        <begin position="331"/>
        <end position="352"/>
    </location>
</feature>
<sequence length="352" mass="41727">MQDIAQIWEQNNPHKLRTGYKVSALRHRNVAVLFEIKFGTEYWWREMQKRIRKGKSEKQKELDRKLFEACGNGFRAMGPLGKPKYRVVRQLLREGATIDFFAKQCPVDNNGNIEELEQQMERYLTDKQEKPHAPPEFPEEAFTELWEDYVNCIDMVQDRLSQHPECHDIFQLLVKRFDYRADTVPEVRNCSLLGDAMIWRNWPEMLFLLKIQNFWAAPKKFNSSKTAETAYLKYSWEYVATEPDKDEADRDAILSAIYVSSDKFIKTAQEDWKLYKQWLKNDGNEEFKIDAYMKTTILSVINFFDKMSYHHTMLFSKEDFDWLAKDDQISGMMDNPDTDNSDDSEPDHNQTT</sequence>
<protein>
    <submittedName>
        <fullName evidence="2">Oidioi.mRNA.OKI2018_I69.chr1.g3681.t1.cds</fullName>
    </submittedName>
</protein>
<dbReference type="Proteomes" id="UP001158576">
    <property type="component" value="Chromosome 1"/>
</dbReference>
<accession>A0ABN7T0F6</accession>